<feature type="compositionally biased region" description="Low complexity" evidence="1">
    <location>
        <begin position="273"/>
        <end position="291"/>
    </location>
</feature>
<proteinExistence type="predicted"/>
<dbReference type="Proteomes" id="UP000677537">
    <property type="component" value="Unassembled WGS sequence"/>
</dbReference>
<name>A0A940S9Y3_9PROT</name>
<feature type="compositionally biased region" description="Gly residues" evidence="1">
    <location>
        <begin position="654"/>
        <end position="663"/>
    </location>
</feature>
<feature type="compositionally biased region" description="Low complexity" evidence="1">
    <location>
        <begin position="1403"/>
        <end position="1415"/>
    </location>
</feature>
<sequence>MPLILLSVSGEARADACAAFEGYACYYVVQPAPAPDNQNPGAPGTPVEAANVDIPVAAFPAGEVVVQTTGGQGGTGWTYTGLDHSGANGGRGGDGNTLTVTMQPGTSTSGNTVIQADGGAGGVGGYSGHQGTATTSGDGGTAGTVVAGTRDAPMVGALNNPNTAQTWVPNTGVQPSVGLLANASGGAGAGGTSGNASGSNNDGGDAGNGGNSSSGGVSVVFGGSASGTQGGILALSQGGNGGDGGGAYGEVGDQAGNGGNGGTGGPVSVVLAQGGSASSTGTGPAIAAQSFGGQGGLGGSGHGNGGSDGNGGKAGTGADAGSVYVENWGRVITNSADSPGVLAQSFGGAGGTGGQGGGWGASGGNGGTGGNGGSVGFVGAAVSSITTTGTNSPGILAQSIGGGGGNGGDANGWQAVGGDGAGAGNGADVSIEKSNSGAGSSPIVTSGERSTGILAQSIGGGGGNGGNARATSPLEGFLNIVVGGSGAGGGAGGSVDVTSTGSIATSGLHSSGIVLQSIGGGGGNGGAAYSRVTSIIGGASVSVGGNGGGGGDGGPVGQIATLPTSTGQIVTTGANSHGIVGQSIGGGGGNGGASGATATVYGVPTDTFPIPTVSVAVSIGGSGGNGGNGNSVTLQNTGLISTAGGGSVGIAGQSVGGGGGTGGDASATSTAKGGDDSPFSVSTSVALGGSGGGGGAGGAVTITNSGMIFTRGEAADAVLAQSIGGGGGNGGTGDASARSSGDGANISSTVALGGTGGSGGNGGPVTVTNGGAVLTLGDGAMGILAQSVGGGGGRGGGAAGTSNGQFTASVSVGGNGAIGGSTTQPNGANSVAVTNGGTLVTFGADAPGIVAQSVGGGGGLGGKSASTLGNRTNTGDGGNGASGSVNGATTSLNNAFVTGGEGAVNQYNSVSGLIGVANSALGNVTATRRLGDDPAGGVQDLENLGESGGESGDNSSSTKITVHVNVGGRGGAAGNAGNVTVINTGSIGTIGPMSDGIMAQAIGGGGGRGGAAVSSITGGKVNEDDQQGNVPISVGGRGGHGGNAGDVTVNNNGSVTTIGAQSLGIVAQSIAGGGGIAGTSAARVQGSNADNTSVLNLPIAIGADGGGGGTSSTVTVTNTGTITTRSHDAIGILAQGISGGGGILRTRSSDASDNNGGGAVATGGSYGINLTFGGNNCGTVCSGDPSKETQPGTAGAVVVNHSGTITTGSVSPSGVRFGSNAYGILAQSIGGGGGVVLGGTPNNAANPFGIGAMTGNAGAVTVTLGDPSITAGSAGSIMTYGQGAIAVLAQSIGGGGGLAGDTGLTAQRAGFQPYPAHFGSGGPVLVGVGQTSTLATDAGNTPVIFAQSIGGGGGRVTSNGYGANDGTAGGFGTGGTVTVNVGGRVLANGAASPGIFAESVGRPTPATNTTPANPTGGSAVRINVLPNATVQGGRDYNTGDGYNAGIYIVGGSTIQDPSSQLNNNVNNQGTITSLGTTAIYGTGGWTSVYNQPGGVITGSVDLDNGGGGGACPNGGCGVTGGMVDNAAGATINTGPVMRLGAAGTLSNSGTLSIGGAGQMATTAMTGNLVQSGTGRLVLDTNHATGASDRIDVQGSVRLGGTLELHSAAVANRAVTVLTATDGVTVDPGLTSTRTHLFAFDAQQAGNSLLIQPRAEFTGQAAGLGANQRAVASHLQELWNGGASMDAGFTALAGVRNGASYGQALSSLSGQTVGAISASRFASSRDFTSNMLNDCATFAGAGINQDEASCGWARAFGSTATQDSTGGALGYKATSWTMQTGGQVQIAPGWFVGGSIAYQSSVFRGDAGSSKVSGDSVLVGGLLRYQAGPWQVSGAIDAGYGWYESQRSVTVGNFTGTARGKPDAWHVGAHTRLAYQVPFGGEAGGWYVQPRVDLHLNYVRSGGYTESGAAPFNLAVDSRGATTFTAVPAVEVGGRLRLGDRMVLRPFASAGIELNANGDWAATARLAGQPASRGFRASTPIPDVLGKFTLGAELLTTANWDLRVQYSAEVGDGYTSHTGLARVAYRF</sequence>
<comment type="caution">
    <text evidence="3">The sequence shown here is derived from an EMBL/GenBank/DDBJ whole genome shotgun (WGS) entry which is preliminary data.</text>
</comment>
<organism evidence="3 4">
    <name type="scientific">Roseomonas indoligenes</name>
    <dbReference type="NCBI Taxonomy" id="2820811"/>
    <lineage>
        <taxon>Bacteria</taxon>
        <taxon>Pseudomonadati</taxon>
        <taxon>Pseudomonadota</taxon>
        <taxon>Alphaproteobacteria</taxon>
        <taxon>Acetobacterales</taxon>
        <taxon>Roseomonadaceae</taxon>
        <taxon>Roseomonas</taxon>
    </lineage>
</organism>
<evidence type="ECO:0000313" key="3">
    <source>
        <dbReference type="EMBL" id="MBP0495763.1"/>
    </source>
</evidence>
<protein>
    <recommendedName>
        <fullName evidence="2">Autotransporter domain-containing protein</fullName>
    </recommendedName>
</protein>
<reference evidence="3" key="1">
    <citation type="submission" date="2021-03" db="EMBL/GenBank/DDBJ databases">
        <authorList>
            <person name="So Y."/>
        </authorList>
    </citation>
    <scope>NUCLEOTIDE SEQUENCE</scope>
    <source>
        <strain evidence="3">SG15</strain>
    </source>
</reference>
<feature type="region of interest" description="Disordered" evidence="1">
    <location>
        <begin position="865"/>
        <end position="885"/>
    </location>
</feature>
<dbReference type="RefSeq" id="WP_209376561.1">
    <property type="nucleotide sequence ID" value="NZ_JAGIZA010000021.1"/>
</dbReference>
<dbReference type="InterPro" id="IPR005546">
    <property type="entry name" value="Autotransporte_beta"/>
</dbReference>
<evidence type="ECO:0000256" key="1">
    <source>
        <dbReference type="SAM" id="MobiDB-lite"/>
    </source>
</evidence>
<feature type="compositionally biased region" description="Gly residues" evidence="1">
    <location>
        <begin position="292"/>
        <end position="315"/>
    </location>
</feature>
<gene>
    <name evidence="3" type="ORF">J5Y10_23465</name>
</gene>
<evidence type="ECO:0000259" key="2">
    <source>
        <dbReference type="PROSITE" id="PS51208"/>
    </source>
</evidence>
<feature type="compositionally biased region" description="Low complexity" evidence="1">
    <location>
        <begin position="194"/>
        <end position="203"/>
    </location>
</feature>
<feature type="region of interest" description="Disordered" evidence="1">
    <location>
        <begin position="928"/>
        <end position="958"/>
    </location>
</feature>
<dbReference type="EMBL" id="JAGIZA010000021">
    <property type="protein sequence ID" value="MBP0495763.1"/>
    <property type="molecule type" value="Genomic_DNA"/>
</dbReference>
<dbReference type="InterPro" id="IPR036709">
    <property type="entry name" value="Autotransporte_beta_dom_sf"/>
</dbReference>
<dbReference type="SMART" id="SM00869">
    <property type="entry name" value="Autotransporter"/>
    <property type="match status" value="1"/>
</dbReference>
<feature type="region of interest" description="Disordered" evidence="1">
    <location>
        <begin position="184"/>
        <end position="212"/>
    </location>
</feature>
<keyword evidence="4" id="KW-1185">Reference proteome</keyword>
<dbReference type="SUPFAM" id="SSF103515">
    <property type="entry name" value="Autotransporter"/>
    <property type="match status" value="1"/>
</dbReference>
<feature type="region of interest" description="Disordered" evidence="1">
    <location>
        <begin position="654"/>
        <end position="694"/>
    </location>
</feature>
<dbReference type="PROSITE" id="PS51208">
    <property type="entry name" value="AUTOTRANSPORTER"/>
    <property type="match status" value="1"/>
</dbReference>
<feature type="domain" description="Autotransporter" evidence="2">
    <location>
        <begin position="1743"/>
        <end position="2026"/>
    </location>
</feature>
<feature type="region of interest" description="Disordered" evidence="1">
    <location>
        <begin position="1398"/>
        <end position="1418"/>
    </location>
</feature>
<feature type="region of interest" description="Disordered" evidence="1">
    <location>
        <begin position="273"/>
        <end position="317"/>
    </location>
</feature>
<evidence type="ECO:0000313" key="4">
    <source>
        <dbReference type="Proteomes" id="UP000677537"/>
    </source>
</evidence>
<accession>A0A940S9Y3</accession>